<dbReference type="AlphaFoldDB" id="A0A1M5Y2Y9"/>
<dbReference type="GO" id="GO:0005840">
    <property type="term" value="C:ribosome"/>
    <property type="evidence" value="ECO:0007669"/>
    <property type="project" value="UniProtKB-KW"/>
</dbReference>
<dbReference type="GO" id="GO:0070180">
    <property type="term" value="F:large ribosomal subunit rRNA binding"/>
    <property type="evidence" value="ECO:0007669"/>
    <property type="project" value="UniProtKB-UniRule"/>
</dbReference>
<comment type="function">
    <text evidence="5">Forms part of the ribosomal stalk, playing a central role in the interaction of the ribosome with GTP-bound translation factors.</text>
</comment>
<dbReference type="STRING" id="1123282.SAMN02745823_02164"/>
<dbReference type="OrthoDB" id="9808307at2"/>
<dbReference type="InterPro" id="IPR022973">
    <property type="entry name" value="Ribosomal_uL10_bac"/>
</dbReference>
<dbReference type="EMBL" id="FQXV01000007">
    <property type="protein sequence ID" value="SHI06164.1"/>
    <property type="molecule type" value="Genomic_DNA"/>
</dbReference>
<name>A0A1M5Y2Y9_9FIRM</name>
<comment type="similarity">
    <text evidence="1 5">Belongs to the universal ribosomal protein uL10 family.</text>
</comment>
<evidence type="ECO:0000256" key="4">
    <source>
        <dbReference type="ARBA" id="ARBA00035202"/>
    </source>
</evidence>
<dbReference type="GO" id="GO:0006412">
    <property type="term" value="P:translation"/>
    <property type="evidence" value="ECO:0007669"/>
    <property type="project" value="UniProtKB-UniRule"/>
</dbReference>
<dbReference type="Proteomes" id="UP000183995">
    <property type="component" value="Unassembled WGS sequence"/>
</dbReference>
<dbReference type="NCBIfam" id="NF000955">
    <property type="entry name" value="PRK00099.1-1"/>
    <property type="match status" value="1"/>
</dbReference>
<evidence type="ECO:0000256" key="5">
    <source>
        <dbReference type="HAMAP-Rule" id="MF_00362"/>
    </source>
</evidence>
<dbReference type="CDD" id="cd05797">
    <property type="entry name" value="Ribosomal_L10"/>
    <property type="match status" value="1"/>
</dbReference>
<dbReference type="InterPro" id="IPR043141">
    <property type="entry name" value="Ribosomal_uL10-like_sf"/>
</dbReference>
<organism evidence="6 7">
    <name type="scientific">Sporobacter termitidis DSM 10068</name>
    <dbReference type="NCBI Taxonomy" id="1123282"/>
    <lineage>
        <taxon>Bacteria</taxon>
        <taxon>Bacillati</taxon>
        <taxon>Bacillota</taxon>
        <taxon>Clostridia</taxon>
        <taxon>Eubacteriales</taxon>
        <taxon>Oscillospiraceae</taxon>
        <taxon>Sporobacter</taxon>
    </lineage>
</organism>
<dbReference type="Gene3D" id="3.30.70.1730">
    <property type="match status" value="1"/>
</dbReference>
<dbReference type="GO" id="GO:1990904">
    <property type="term" value="C:ribonucleoprotein complex"/>
    <property type="evidence" value="ECO:0007669"/>
    <property type="project" value="UniProtKB-KW"/>
</dbReference>
<dbReference type="InterPro" id="IPR047865">
    <property type="entry name" value="Ribosomal_uL10_bac_type"/>
</dbReference>
<dbReference type="Pfam" id="PF00466">
    <property type="entry name" value="Ribosomal_L10"/>
    <property type="match status" value="1"/>
</dbReference>
<evidence type="ECO:0000256" key="2">
    <source>
        <dbReference type="ARBA" id="ARBA00022980"/>
    </source>
</evidence>
<dbReference type="HAMAP" id="MF_00362">
    <property type="entry name" value="Ribosomal_uL10"/>
    <property type="match status" value="1"/>
</dbReference>
<keyword evidence="5" id="KW-0699">rRNA-binding</keyword>
<dbReference type="InterPro" id="IPR001790">
    <property type="entry name" value="Ribosomal_uL10"/>
</dbReference>
<evidence type="ECO:0000313" key="7">
    <source>
        <dbReference type="Proteomes" id="UP000183995"/>
    </source>
</evidence>
<dbReference type="SUPFAM" id="SSF160369">
    <property type="entry name" value="Ribosomal protein L10-like"/>
    <property type="match status" value="1"/>
</dbReference>
<dbReference type="PANTHER" id="PTHR11560">
    <property type="entry name" value="39S RIBOSOMAL PROTEIN L10, MITOCHONDRIAL"/>
    <property type="match status" value="1"/>
</dbReference>
<accession>A0A1M5Y2Y9</accession>
<dbReference type="RefSeq" id="WP_073078759.1">
    <property type="nucleotide sequence ID" value="NZ_FQXV01000007.1"/>
</dbReference>
<gene>
    <name evidence="5" type="primary">rplJ</name>
    <name evidence="6" type="ORF">SAMN02745823_02164</name>
</gene>
<sequence length="176" mass="18366">MPNAKVLSEKQAIVAELTEKLKGAAGVLVDYSGITVAEDTEMRKAMRKAGVDYAVVKNTLTRFAVKNVGFDALDSQLNGTTALAVSATDPVAAAKVINEYASKKESKIRIKAGFVSGKIITEAEVKALAELPSKEVLVAQVLGTMVAPISGLVNVLNANIRGLAVALQAIADQKSA</sequence>
<protein>
    <recommendedName>
        <fullName evidence="4 5">Large ribosomal subunit protein uL10</fullName>
    </recommendedName>
</protein>
<reference evidence="6 7" key="1">
    <citation type="submission" date="2016-11" db="EMBL/GenBank/DDBJ databases">
        <authorList>
            <person name="Jaros S."/>
            <person name="Januszkiewicz K."/>
            <person name="Wedrychowicz H."/>
        </authorList>
    </citation>
    <scope>NUCLEOTIDE SEQUENCE [LARGE SCALE GENOMIC DNA]</scope>
    <source>
        <strain evidence="6 7">DSM 10068</strain>
    </source>
</reference>
<evidence type="ECO:0000256" key="1">
    <source>
        <dbReference type="ARBA" id="ARBA00008889"/>
    </source>
</evidence>
<evidence type="ECO:0000256" key="3">
    <source>
        <dbReference type="ARBA" id="ARBA00023274"/>
    </source>
</evidence>
<keyword evidence="3 5" id="KW-0687">Ribonucleoprotein</keyword>
<proteinExistence type="inferred from homology"/>
<dbReference type="Gene3D" id="6.10.250.290">
    <property type="match status" value="1"/>
</dbReference>
<keyword evidence="7" id="KW-1185">Reference proteome</keyword>
<evidence type="ECO:0000313" key="6">
    <source>
        <dbReference type="EMBL" id="SHI06164.1"/>
    </source>
</evidence>
<keyword evidence="5" id="KW-0694">RNA-binding</keyword>
<keyword evidence="2 5" id="KW-0689">Ribosomal protein</keyword>
<comment type="subunit">
    <text evidence="5">Part of the ribosomal stalk of the 50S ribosomal subunit. The N-terminus interacts with L11 and the large rRNA to form the base of the stalk. The C-terminus forms an elongated spine to which L12 dimers bind in a sequential fashion forming a multimeric L10(L12)X complex.</text>
</comment>